<dbReference type="SMART" id="SM01043">
    <property type="entry name" value="BTAD"/>
    <property type="match status" value="1"/>
</dbReference>
<dbReference type="InterPro" id="IPR036388">
    <property type="entry name" value="WH-like_DNA-bd_sf"/>
</dbReference>
<dbReference type="InterPro" id="IPR016032">
    <property type="entry name" value="Sig_transdc_resp-reg_C-effctor"/>
</dbReference>
<dbReference type="SUPFAM" id="SSF46894">
    <property type="entry name" value="C-terminal effector domain of the bipartite response regulators"/>
    <property type="match status" value="1"/>
</dbReference>
<feature type="compositionally biased region" description="Pro residues" evidence="1">
    <location>
        <begin position="276"/>
        <end position="286"/>
    </location>
</feature>
<evidence type="ECO:0000256" key="1">
    <source>
        <dbReference type="SAM" id="MobiDB-lite"/>
    </source>
</evidence>
<keyword evidence="4" id="KW-1185">Reference proteome</keyword>
<dbReference type="RefSeq" id="WP_396945014.1">
    <property type="nucleotide sequence ID" value="NZ_JBIRXV010000001.1"/>
</dbReference>
<dbReference type="Pfam" id="PF03704">
    <property type="entry name" value="BTAD"/>
    <property type="match status" value="1"/>
</dbReference>
<evidence type="ECO:0000313" key="3">
    <source>
        <dbReference type="EMBL" id="MFI2320602.1"/>
    </source>
</evidence>
<dbReference type="Gene3D" id="1.25.40.10">
    <property type="entry name" value="Tetratricopeptide repeat domain"/>
    <property type="match status" value="1"/>
</dbReference>
<comment type="caution">
    <text evidence="3">The sequence shown here is derived from an EMBL/GenBank/DDBJ whole genome shotgun (WGS) entry which is preliminary data.</text>
</comment>
<dbReference type="InterPro" id="IPR051677">
    <property type="entry name" value="AfsR-DnrI-RedD_regulator"/>
</dbReference>
<protein>
    <submittedName>
        <fullName evidence="3">BTAD domain-containing putative transcriptional regulator</fullName>
    </submittedName>
</protein>
<dbReference type="Gene3D" id="1.10.10.10">
    <property type="entry name" value="Winged helix-like DNA-binding domain superfamily/Winged helix DNA-binding domain"/>
    <property type="match status" value="1"/>
</dbReference>
<dbReference type="SUPFAM" id="SSF52540">
    <property type="entry name" value="P-loop containing nucleoside triphosphate hydrolases"/>
    <property type="match status" value="1"/>
</dbReference>
<reference evidence="3 4" key="1">
    <citation type="submission" date="2024-10" db="EMBL/GenBank/DDBJ databases">
        <title>The Natural Products Discovery Center: Release of the First 8490 Sequenced Strains for Exploring Actinobacteria Biosynthetic Diversity.</title>
        <authorList>
            <person name="Kalkreuter E."/>
            <person name="Kautsar S.A."/>
            <person name="Yang D."/>
            <person name="Bader C.D."/>
            <person name="Teijaro C.N."/>
            <person name="Fluegel L."/>
            <person name="Davis C.M."/>
            <person name="Simpson J.R."/>
            <person name="Lauterbach L."/>
            <person name="Steele A.D."/>
            <person name="Gui C."/>
            <person name="Meng S."/>
            <person name="Li G."/>
            <person name="Viehrig K."/>
            <person name="Ye F."/>
            <person name="Su P."/>
            <person name="Kiefer A.F."/>
            <person name="Nichols A."/>
            <person name="Cepeda A.J."/>
            <person name="Yan W."/>
            <person name="Fan B."/>
            <person name="Jiang Y."/>
            <person name="Adhikari A."/>
            <person name="Zheng C.-J."/>
            <person name="Schuster L."/>
            <person name="Cowan T.M."/>
            <person name="Smanski M.J."/>
            <person name="Chevrette M.G."/>
            <person name="De Carvalho L.P.S."/>
            <person name="Shen B."/>
        </authorList>
    </citation>
    <scope>NUCLEOTIDE SEQUENCE [LARGE SCALE GENOMIC DNA]</scope>
    <source>
        <strain evidence="3 4">NPDC019626</strain>
    </source>
</reference>
<evidence type="ECO:0000259" key="2">
    <source>
        <dbReference type="SMART" id="SM01043"/>
    </source>
</evidence>
<feature type="domain" description="Bacterial transcriptional activator" evidence="2">
    <location>
        <begin position="452"/>
        <end position="591"/>
    </location>
</feature>
<dbReference type="Gene3D" id="3.40.50.300">
    <property type="entry name" value="P-loop containing nucleotide triphosphate hydrolases"/>
    <property type="match status" value="1"/>
</dbReference>
<dbReference type="InterPro" id="IPR005158">
    <property type="entry name" value="BTAD"/>
</dbReference>
<proteinExistence type="predicted"/>
<dbReference type="InterPro" id="IPR011990">
    <property type="entry name" value="TPR-like_helical_dom_sf"/>
</dbReference>
<sequence length="603" mass="64593">MRTGSQAPLLIAVAGLSPRAGTTTTTVALAHTWPGPETALIVEADPAGGQLAGMVGADPYLGLASLARRTTMGEPITPDLLAQHVQFLPGGEALLAAPPHRDPERAVPAAELLTGRYAKWRRLGATVLADCGVPEPDSAPHLVIAAADGCLFVVRAEHIDPEPAVRRIRALTRHGRPRGVVLIGGSRDYATALGIPVVGTLPATRAGAQALLAGRRVRRSSQLLPPARLITTAVELQLRAGGRRERLAQPHTPRAVHQDRPSRRDDAWPTIYRIDLPPPPRPPAPKPVAVEPPVSSGVPPAPEPVLASEAEDAGQPEGAGEPGEDDLATAPESSPATAPPEFDSPALSVFVFGATRVFWRAPESGEQVEITSQLQPRSREIVALLALHPEGLSRSRLIDLIWGGHSPERSAALSNALSRLRASITTATGGQITGLLIDDRLHCRLSATAASVDYWEFLAAVAARRRASSDTDRSAACRAITGIATTDLATDITGSWIEPLRESARRDAHNALDWLATQDADHDPRTTLGLLELTAETDPYNETVWRDILRQHARLGEYAALARTYTLMTRKLGEIGETPSRETRELLEHLRRGEDRDPLQPEP</sequence>
<dbReference type="PANTHER" id="PTHR35807">
    <property type="entry name" value="TRANSCRIPTIONAL REGULATOR REDD-RELATED"/>
    <property type="match status" value="1"/>
</dbReference>
<accession>A0ABW7WFQ3</accession>
<evidence type="ECO:0000313" key="4">
    <source>
        <dbReference type="Proteomes" id="UP001611450"/>
    </source>
</evidence>
<feature type="compositionally biased region" description="Low complexity" evidence="1">
    <location>
        <begin position="328"/>
        <end position="341"/>
    </location>
</feature>
<feature type="region of interest" description="Disordered" evidence="1">
    <location>
        <begin position="241"/>
        <end position="343"/>
    </location>
</feature>
<gene>
    <name evidence="3" type="ORF">ACH47G_08935</name>
</gene>
<dbReference type="Proteomes" id="UP001611450">
    <property type="component" value="Unassembled WGS sequence"/>
</dbReference>
<organism evidence="3 4">
    <name type="scientific">Nocardia beijingensis</name>
    <dbReference type="NCBI Taxonomy" id="95162"/>
    <lineage>
        <taxon>Bacteria</taxon>
        <taxon>Bacillati</taxon>
        <taxon>Actinomycetota</taxon>
        <taxon>Actinomycetes</taxon>
        <taxon>Mycobacteriales</taxon>
        <taxon>Nocardiaceae</taxon>
        <taxon>Nocardia</taxon>
    </lineage>
</organism>
<feature type="compositionally biased region" description="Basic and acidic residues" evidence="1">
    <location>
        <begin position="256"/>
        <end position="267"/>
    </location>
</feature>
<name>A0ABW7WFQ3_9NOCA</name>
<dbReference type="InterPro" id="IPR027417">
    <property type="entry name" value="P-loop_NTPase"/>
</dbReference>
<dbReference type="EMBL" id="JBIRXV010000001">
    <property type="protein sequence ID" value="MFI2320602.1"/>
    <property type="molecule type" value="Genomic_DNA"/>
</dbReference>